<reference evidence="3" key="1">
    <citation type="journal article" date="2013" name="Nature">
        <title>Pan genome of the phytoplankton Emiliania underpins its global distribution.</title>
        <authorList>
            <person name="Read B.A."/>
            <person name="Kegel J."/>
            <person name="Klute M.J."/>
            <person name="Kuo A."/>
            <person name="Lefebvre S.C."/>
            <person name="Maumus F."/>
            <person name="Mayer C."/>
            <person name="Miller J."/>
            <person name="Monier A."/>
            <person name="Salamov A."/>
            <person name="Young J."/>
            <person name="Aguilar M."/>
            <person name="Claverie J.M."/>
            <person name="Frickenhaus S."/>
            <person name="Gonzalez K."/>
            <person name="Herman E.K."/>
            <person name="Lin Y.C."/>
            <person name="Napier J."/>
            <person name="Ogata H."/>
            <person name="Sarno A.F."/>
            <person name="Shmutz J."/>
            <person name="Schroeder D."/>
            <person name="de Vargas C."/>
            <person name="Verret F."/>
            <person name="von Dassow P."/>
            <person name="Valentin K."/>
            <person name="Van de Peer Y."/>
            <person name="Wheeler G."/>
            <person name="Dacks J.B."/>
            <person name="Delwiche C.F."/>
            <person name="Dyhrman S.T."/>
            <person name="Glockner G."/>
            <person name="John U."/>
            <person name="Richards T."/>
            <person name="Worden A.Z."/>
            <person name="Zhang X."/>
            <person name="Grigoriev I.V."/>
            <person name="Allen A.E."/>
            <person name="Bidle K."/>
            <person name="Borodovsky M."/>
            <person name="Bowler C."/>
            <person name="Brownlee C."/>
            <person name="Cock J.M."/>
            <person name="Elias M."/>
            <person name="Gladyshev V.N."/>
            <person name="Groth M."/>
            <person name="Guda C."/>
            <person name="Hadaegh A."/>
            <person name="Iglesias-Rodriguez M.D."/>
            <person name="Jenkins J."/>
            <person name="Jones B.M."/>
            <person name="Lawson T."/>
            <person name="Leese F."/>
            <person name="Lindquist E."/>
            <person name="Lobanov A."/>
            <person name="Lomsadze A."/>
            <person name="Malik S.B."/>
            <person name="Marsh M.E."/>
            <person name="Mackinder L."/>
            <person name="Mock T."/>
            <person name="Mueller-Roeber B."/>
            <person name="Pagarete A."/>
            <person name="Parker M."/>
            <person name="Probert I."/>
            <person name="Quesneville H."/>
            <person name="Raines C."/>
            <person name="Rensing S.A."/>
            <person name="Riano-Pachon D.M."/>
            <person name="Richier S."/>
            <person name="Rokitta S."/>
            <person name="Shiraiwa Y."/>
            <person name="Soanes D.M."/>
            <person name="van der Giezen M."/>
            <person name="Wahlund T.M."/>
            <person name="Williams B."/>
            <person name="Wilson W."/>
            <person name="Wolfe G."/>
            <person name="Wurch L.L."/>
        </authorList>
    </citation>
    <scope>NUCLEOTIDE SEQUENCE</scope>
</reference>
<protein>
    <recommendedName>
        <fullName evidence="4">C3H1-type domain-containing protein</fullName>
    </recommendedName>
</protein>
<dbReference type="AlphaFoldDB" id="A0A0D3I545"/>
<dbReference type="Proteomes" id="UP000013827">
    <property type="component" value="Unassembled WGS sequence"/>
</dbReference>
<dbReference type="RefSeq" id="XP_005758809.1">
    <property type="nucleotide sequence ID" value="XM_005758752.1"/>
</dbReference>
<dbReference type="HOGENOM" id="CLU_1573571_0_0_1"/>
<feature type="region of interest" description="Disordered" evidence="1">
    <location>
        <begin position="95"/>
        <end position="114"/>
    </location>
</feature>
<dbReference type="PaxDb" id="2903-EOD06380"/>
<proteinExistence type="predicted"/>
<dbReference type="KEGG" id="ehx:EMIHUDRAFT_219257"/>
<evidence type="ECO:0000313" key="3">
    <source>
        <dbReference type="Proteomes" id="UP000013827"/>
    </source>
</evidence>
<keyword evidence="3" id="KW-1185">Reference proteome</keyword>
<dbReference type="EnsemblProtists" id="EOD06380">
    <property type="protein sequence ID" value="EOD06380"/>
    <property type="gene ID" value="EMIHUDRAFT_219257"/>
</dbReference>
<name>A0A0D3I545_EMIH1</name>
<reference evidence="2" key="2">
    <citation type="submission" date="2024-10" db="UniProtKB">
        <authorList>
            <consortium name="EnsemblProtists"/>
        </authorList>
    </citation>
    <scope>IDENTIFICATION</scope>
</reference>
<dbReference type="GeneID" id="17252527"/>
<sequence>MAIEAATLILVHYGAVESLREWLEARGCANLGRNASGSPISVLRGWVGGFPGARGGQQPACIPTGDAAAGLAFKVREGVSPLLVYAANSADSAPDARFGKEAGSKRGQRGGSTPGQCKMGAACFFYHGEDDVSTPERPIPVPKWLADQAKQEGIDVIEDGDRLPTLRLVN</sequence>
<evidence type="ECO:0008006" key="4">
    <source>
        <dbReference type="Google" id="ProtNLM"/>
    </source>
</evidence>
<evidence type="ECO:0000256" key="1">
    <source>
        <dbReference type="SAM" id="MobiDB-lite"/>
    </source>
</evidence>
<organism evidence="2 3">
    <name type="scientific">Emiliania huxleyi (strain CCMP1516)</name>
    <dbReference type="NCBI Taxonomy" id="280463"/>
    <lineage>
        <taxon>Eukaryota</taxon>
        <taxon>Haptista</taxon>
        <taxon>Haptophyta</taxon>
        <taxon>Prymnesiophyceae</taxon>
        <taxon>Isochrysidales</taxon>
        <taxon>Noelaerhabdaceae</taxon>
        <taxon>Emiliania</taxon>
    </lineage>
</organism>
<accession>A0A0D3I545</accession>
<evidence type="ECO:0000313" key="2">
    <source>
        <dbReference type="EnsemblProtists" id="EOD06380"/>
    </source>
</evidence>